<feature type="signal peptide" evidence="1">
    <location>
        <begin position="1"/>
        <end position="21"/>
    </location>
</feature>
<organism evidence="2 3">
    <name type="scientific">Shewanella salipaludis</name>
    <dbReference type="NCBI Taxonomy" id="2723052"/>
    <lineage>
        <taxon>Bacteria</taxon>
        <taxon>Pseudomonadati</taxon>
        <taxon>Pseudomonadota</taxon>
        <taxon>Gammaproteobacteria</taxon>
        <taxon>Alteromonadales</taxon>
        <taxon>Shewanellaceae</taxon>
        <taxon>Shewanella</taxon>
    </lineage>
</organism>
<dbReference type="Proteomes" id="UP000737113">
    <property type="component" value="Unassembled WGS sequence"/>
</dbReference>
<dbReference type="EMBL" id="JAAXYH010000003">
    <property type="protein sequence ID" value="NMH64892.1"/>
    <property type="molecule type" value="Genomic_DNA"/>
</dbReference>
<keyword evidence="1" id="KW-0732">Signal</keyword>
<gene>
    <name evidence="2" type="ORF">HC757_06870</name>
</gene>
<dbReference type="Pfam" id="PF11301">
    <property type="entry name" value="DUF3103"/>
    <property type="match status" value="1"/>
</dbReference>
<name>A0A972FYB5_9GAMM</name>
<proteinExistence type="predicted"/>
<evidence type="ECO:0000313" key="2">
    <source>
        <dbReference type="EMBL" id="NMH64892.1"/>
    </source>
</evidence>
<accession>A0A972FYB5</accession>
<reference evidence="2" key="1">
    <citation type="submission" date="2020-04" db="EMBL/GenBank/DDBJ databases">
        <title>Description of Shewanella salipaludis sp. nov., isolated from a salt marsh.</title>
        <authorList>
            <person name="Park S."/>
            <person name="Yoon J.-H."/>
        </authorList>
    </citation>
    <scope>NUCLEOTIDE SEQUENCE</scope>
    <source>
        <strain evidence="2">SHSM-M6</strain>
    </source>
</reference>
<comment type="caution">
    <text evidence="2">The sequence shown here is derived from an EMBL/GenBank/DDBJ whole genome shotgun (WGS) entry which is preliminary data.</text>
</comment>
<feature type="chain" id="PRO_5036695056" evidence="1">
    <location>
        <begin position="22"/>
        <end position="383"/>
    </location>
</feature>
<evidence type="ECO:0000256" key="1">
    <source>
        <dbReference type="SAM" id="SignalP"/>
    </source>
</evidence>
<sequence>MKKITSTLILLLSASSLAVQAKDREAADFRLADTQVNLADSKRDIALNISAQYAKLAPILREKITQYDLVINADELLSGSTVNGKTLRQADQHIRHAKGLDEMQDSLVQLRLADESMVADWQQGENPLFAYAPDGDDSHWDYIEAFDVQGNIHQLDVYNLPDQPVFVIGLDEKKAFQAGMEQMRQTFAAHLADGTAQAKALSLTTLAETNPISTTLIKEISLQDDMEPWISGKAEIYGIVTGVDPSRDEPMLDVVEMPYLDYAESSYYPNQVVIHWDRYRWGAADMILMEHDDGTNYKDLASKLLEAATAIMKLIPDPEVQQFAIIPQITNGILSAMPDAWFTNDDDYVDVYYTLMEGQQYLGRKGASANATATFEPLIIQPR</sequence>
<dbReference type="InterPro" id="IPR021452">
    <property type="entry name" value="DUF3103"/>
</dbReference>
<keyword evidence="3" id="KW-1185">Reference proteome</keyword>
<protein>
    <submittedName>
        <fullName evidence="2">DUF3103 family protein</fullName>
    </submittedName>
</protein>
<dbReference type="AlphaFoldDB" id="A0A972FYB5"/>
<dbReference type="RefSeq" id="WP_169563562.1">
    <property type="nucleotide sequence ID" value="NZ_JAAXYH010000003.1"/>
</dbReference>
<evidence type="ECO:0000313" key="3">
    <source>
        <dbReference type="Proteomes" id="UP000737113"/>
    </source>
</evidence>